<dbReference type="RefSeq" id="WP_152803403.1">
    <property type="nucleotide sequence ID" value="NZ_WHNX01000010.1"/>
</dbReference>
<dbReference type="AlphaFoldDB" id="A0A6A7K866"/>
<evidence type="ECO:0008006" key="4">
    <source>
        <dbReference type="Google" id="ProtNLM"/>
    </source>
</evidence>
<protein>
    <recommendedName>
        <fullName evidence="4">Mpv17/PMP22 family protein</fullName>
    </recommendedName>
</protein>
<evidence type="ECO:0000313" key="3">
    <source>
        <dbReference type="Proteomes" id="UP000440004"/>
    </source>
</evidence>
<organism evidence="2 3">
    <name type="scientific">Alkalibaculum sporogenes</name>
    <dbReference type="NCBI Taxonomy" id="2655001"/>
    <lineage>
        <taxon>Bacteria</taxon>
        <taxon>Bacillati</taxon>
        <taxon>Bacillota</taxon>
        <taxon>Clostridia</taxon>
        <taxon>Eubacteriales</taxon>
        <taxon>Eubacteriaceae</taxon>
        <taxon>Alkalibaculum</taxon>
    </lineage>
</organism>
<feature type="transmembrane region" description="Helical" evidence="1">
    <location>
        <begin position="85"/>
        <end position="108"/>
    </location>
</feature>
<evidence type="ECO:0000256" key="1">
    <source>
        <dbReference type="SAM" id="Phobius"/>
    </source>
</evidence>
<reference evidence="2 3" key="1">
    <citation type="submission" date="2019-10" db="EMBL/GenBank/DDBJ databases">
        <title>Alkalibaculum tamaniensis sp.nov., a new alkaliphilic acetogen, isolated on methoxylated aromatics from a mud volcano.</title>
        <authorList>
            <person name="Khomyakova M.A."/>
            <person name="Merkel A.Y."/>
            <person name="Bonch-Osmolovskaya E.A."/>
            <person name="Slobodkin A.I."/>
        </authorList>
    </citation>
    <scope>NUCLEOTIDE SEQUENCE [LARGE SCALE GENOMIC DNA]</scope>
    <source>
        <strain evidence="2 3">M08DMB</strain>
    </source>
</reference>
<feature type="transmembrane region" description="Helical" evidence="1">
    <location>
        <begin position="120"/>
        <end position="142"/>
    </location>
</feature>
<feature type="transmembrane region" description="Helical" evidence="1">
    <location>
        <begin position="45"/>
        <end position="64"/>
    </location>
</feature>
<keyword evidence="1" id="KW-0812">Transmembrane</keyword>
<dbReference type="EMBL" id="WHNX01000010">
    <property type="protein sequence ID" value="MPW25689.1"/>
    <property type="molecule type" value="Genomic_DNA"/>
</dbReference>
<keyword evidence="1" id="KW-1133">Transmembrane helix</keyword>
<evidence type="ECO:0000313" key="2">
    <source>
        <dbReference type="EMBL" id="MPW25689.1"/>
    </source>
</evidence>
<sequence>MISRYVIKISKSYTGEIIWTIILALWVFMLLVPVSRNIFIEFTSIHPYISGFIKFLILATLGDLAGNRIINETWAVNTGTLLKGIIWGIIGIMIVLVFTIFNGGVIAAQAASKLPGEGSMFLTALLTSVIMNLTFGPIMFLFHKFCDTYIDMRVVFKEGKISIKSVIERIDFYNMISFSFFKTIPLFWIPCHTIVFLLPGVYRVVVSAFLSIALGLLLAVSKKQKSSVGGVAIE</sequence>
<accession>A0A6A7K866</accession>
<feature type="transmembrane region" description="Helical" evidence="1">
    <location>
        <begin position="12"/>
        <end position="33"/>
    </location>
</feature>
<name>A0A6A7K866_9FIRM</name>
<keyword evidence="1" id="KW-0472">Membrane</keyword>
<feature type="transmembrane region" description="Helical" evidence="1">
    <location>
        <begin position="201"/>
        <end position="220"/>
    </location>
</feature>
<keyword evidence="3" id="KW-1185">Reference proteome</keyword>
<feature type="transmembrane region" description="Helical" evidence="1">
    <location>
        <begin position="170"/>
        <end position="189"/>
    </location>
</feature>
<comment type="caution">
    <text evidence="2">The sequence shown here is derived from an EMBL/GenBank/DDBJ whole genome shotgun (WGS) entry which is preliminary data.</text>
</comment>
<gene>
    <name evidence="2" type="ORF">GC105_07785</name>
</gene>
<proteinExistence type="predicted"/>
<dbReference type="Proteomes" id="UP000440004">
    <property type="component" value="Unassembled WGS sequence"/>
</dbReference>